<dbReference type="SUPFAM" id="SSF56176">
    <property type="entry name" value="FAD-binding/transporter-associated domain-like"/>
    <property type="match status" value="1"/>
</dbReference>
<dbReference type="InterPro" id="IPR016169">
    <property type="entry name" value="FAD-bd_PCMH_sub2"/>
</dbReference>
<evidence type="ECO:0000256" key="2">
    <source>
        <dbReference type="ARBA" id="ARBA00012405"/>
    </source>
</evidence>
<evidence type="ECO:0000256" key="7">
    <source>
        <dbReference type="ARBA" id="ARBA00023002"/>
    </source>
</evidence>
<dbReference type="EC" id="1.3.1.72" evidence="2"/>
<dbReference type="GO" id="GO:0016020">
    <property type="term" value="C:membrane"/>
    <property type="evidence" value="ECO:0007669"/>
    <property type="project" value="UniProtKB-SubCell"/>
</dbReference>
<comment type="subcellular location">
    <subcellularLocation>
        <location evidence="1">Membrane</location>
        <topology evidence="1">Single-pass membrane protein</topology>
    </subcellularLocation>
</comment>
<accession>A0A7W0HVA1</accession>
<dbReference type="PANTHER" id="PTHR10801:SF0">
    <property type="entry name" value="DELTA(24)-STEROL REDUCTASE"/>
    <property type="match status" value="1"/>
</dbReference>
<evidence type="ECO:0000256" key="6">
    <source>
        <dbReference type="ARBA" id="ARBA00022989"/>
    </source>
</evidence>
<dbReference type="InterPro" id="IPR016166">
    <property type="entry name" value="FAD-bd_PCMH"/>
</dbReference>
<name>A0A7W0HVA1_9ACTN</name>
<dbReference type="Proteomes" id="UP000530928">
    <property type="component" value="Unassembled WGS sequence"/>
</dbReference>
<dbReference type="GO" id="GO:0050614">
    <property type="term" value="F:Delta24-sterol reductase activity"/>
    <property type="evidence" value="ECO:0007669"/>
    <property type="project" value="UniProtKB-EC"/>
</dbReference>
<dbReference type="InterPro" id="IPR040165">
    <property type="entry name" value="Diminuto-like"/>
</dbReference>
<evidence type="ECO:0000259" key="9">
    <source>
        <dbReference type="PROSITE" id="PS51387"/>
    </source>
</evidence>
<dbReference type="RefSeq" id="WP_181615510.1">
    <property type="nucleotide sequence ID" value="NZ_BAABAM010000008.1"/>
</dbReference>
<proteinExistence type="predicted"/>
<evidence type="ECO:0000313" key="10">
    <source>
        <dbReference type="EMBL" id="MBA2896812.1"/>
    </source>
</evidence>
<evidence type="ECO:0000256" key="8">
    <source>
        <dbReference type="ARBA" id="ARBA00023136"/>
    </source>
</evidence>
<sequence>MTKMSTHHRAVEQIRQTYTDLPEGAKPRLAKATSNLFRFRDGGKAAQRSAQLSARDLDEVISVDPVTMTAEVQGMTTYEHLVDATLPHGLMPYVVPQLKTITLGGAVTGLGIESTSFRDGLPHESVEEMEILTGDGRIVVARDDNEHRELFRAFPNSYGTLGYALRLRIKLKPVQPYVHLTHLKFTDAGKCMLAMQEICESMHHDGEDVDFIDGVYFSPDELYITLGRFSDRAPYVSDYTGMRIYYQSIQKRKRDWLTIRDYLWRWDTDWFWCSRAFGVQQPVVRSLVPRRWLRSDVYRKLVALDRKHGVTARVDRWRNQPVSESVIQDVEVPIEHGAEFLSFFQDKVGMTPVWMCPLKSGSSWPLYPLETGKLYVNFGFWGMVPLPRGQFDGYYNRLIENAVHELDGHKSLYSTSFYRRDQFWQLYNGDAYWPVKQAYDPGGRLLDLYEKCVGGR</sequence>
<keyword evidence="11" id="KW-1185">Reference proteome</keyword>
<dbReference type="AlphaFoldDB" id="A0A7W0HVA1"/>
<dbReference type="InterPro" id="IPR006094">
    <property type="entry name" value="Oxid_FAD_bind_N"/>
</dbReference>
<keyword evidence="4" id="KW-0812">Transmembrane</keyword>
<organism evidence="10 11">
    <name type="scientific">Nonomuraea soli</name>
    <dbReference type="NCBI Taxonomy" id="1032476"/>
    <lineage>
        <taxon>Bacteria</taxon>
        <taxon>Bacillati</taxon>
        <taxon>Actinomycetota</taxon>
        <taxon>Actinomycetes</taxon>
        <taxon>Streptosporangiales</taxon>
        <taxon>Streptosporangiaceae</taxon>
        <taxon>Nonomuraea</taxon>
    </lineage>
</organism>
<dbReference type="PROSITE" id="PS51387">
    <property type="entry name" value="FAD_PCMH"/>
    <property type="match status" value="1"/>
</dbReference>
<evidence type="ECO:0000313" key="11">
    <source>
        <dbReference type="Proteomes" id="UP000530928"/>
    </source>
</evidence>
<gene>
    <name evidence="10" type="ORF">HNR30_008203</name>
</gene>
<reference evidence="10 11" key="1">
    <citation type="submission" date="2020-07" db="EMBL/GenBank/DDBJ databases">
        <title>Genomic Encyclopedia of Type Strains, Phase IV (KMG-IV): sequencing the most valuable type-strain genomes for metagenomic binning, comparative biology and taxonomic classification.</title>
        <authorList>
            <person name="Goeker M."/>
        </authorList>
    </citation>
    <scope>NUCLEOTIDE SEQUENCE [LARGE SCALE GENOMIC DNA]</scope>
    <source>
        <strain evidence="10 11">DSM 45533</strain>
    </source>
</reference>
<protein>
    <recommendedName>
        <fullName evidence="2">Delta(24)-sterol reductase</fullName>
        <ecNumber evidence="2">1.3.1.72</ecNumber>
    </recommendedName>
</protein>
<dbReference type="Pfam" id="PF01565">
    <property type="entry name" value="FAD_binding_4"/>
    <property type="match status" value="1"/>
</dbReference>
<comment type="caution">
    <text evidence="10">The sequence shown here is derived from an EMBL/GenBank/DDBJ whole genome shotgun (WGS) entry which is preliminary data.</text>
</comment>
<dbReference type="Gene3D" id="3.30.465.10">
    <property type="match status" value="1"/>
</dbReference>
<keyword evidence="6" id="KW-1133">Transmembrane helix</keyword>
<keyword evidence="8" id="KW-0472">Membrane</keyword>
<dbReference type="InterPro" id="IPR016164">
    <property type="entry name" value="FAD-linked_Oxase-like_C"/>
</dbReference>
<feature type="domain" description="FAD-binding PCMH-type" evidence="9">
    <location>
        <begin position="1"/>
        <end position="174"/>
    </location>
</feature>
<evidence type="ECO:0000256" key="5">
    <source>
        <dbReference type="ARBA" id="ARBA00022827"/>
    </source>
</evidence>
<dbReference type="GO" id="GO:0071949">
    <property type="term" value="F:FAD binding"/>
    <property type="evidence" value="ECO:0007669"/>
    <property type="project" value="InterPro"/>
</dbReference>
<dbReference type="EMBL" id="JACDUR010000009">
    <property type="protein sequence ID" value="MBA2896812.1"/>
    <property type="molecule type" value="Genomic_DNA"/>
</dbReference>
<dbReference type="PANTHER" id="PTHR10801">
    <property type="entry name" value="24-DEHYDROCHOLESTEROL REDUCTASE"/>
    <property type="match status" value="1"/>
</dbReference>
<keyword evidence="3" id="KW-0285">Flavoprotein</keyword>
<dbReference type="SUPFAM" id="SSF55103">
    <property type="entry name" value="FAD-linked oxidases, C-terminal domain"/>
    <property type="match status" value="1"/>
</dbReference>
<evidence type="ECO:0000256" key="3">
    <source>
        <dbReference type="ARBA" id="ARBA00022630"/>
    </source>
</evidence>
<evidence type="ECO:0000256" key="4">
    <source>
        <dbReference type="ARBA" id="ARBA00022692"/>
    </source>
</evidence>
<dbReference type="InterPro" id="IPR036318">
    <property type="entry name" value="FAD-bd_PCMH-like_sf"/>
</dbReference>
<evidence type="ECO:0000256" key="1">
    <source>
        <dbReference type="ARBA" id="ARBA00004167"/>
    </source>
</evidence>
<keyword evidence="7" id="KW-0560">Oxidoreductase</keyword>
<keyword evidence="5" id="KW-0274">FAD</keyword>